<feature type="transmembrane region" description="Helical" evidence="1">
    <location>
        <begin position="20"/>
        <end position="40"/>
    </location>
</feature>
<organism evidence="2 3">
    <name type="scientific">Pseudonocardia oroxyli</name>
    <dbReference type="NCBI Taxonomy" id="366584"/>
    <lineage>
        <taxon>Bacteria</taxon>
        <taxon>Bacillati</taxon>
        <taxon>Actinomycetota</taxon>
        <taxon>Actinomycetes</taxon>
        <taxon>Pseudonocardiales</taxon>
        <taxon>Pseudonocardiaceae</taxon>
        <taxon>Pseudonocardia</taxon>
    </lineage>
</organism>
<accession>A0A1G8BVG7</accession>
<keyword evidence="3" id="KW-1185">Reference proteome</keyword>
<evidence type="ECO:0000313" key="3">
    <source>
        <dbReference type="Proteomes" id="UP000198967"/>
    </source>
</evidence>
<keyword evidence="1" id="KW-0812">Transmembrane</keyword>
<gene>
    <name evidence="2" type="ORF">SAMN05216377_121128</name>
</gene>
<dbReference type="STRING" id="366584.SAMN05216377_121128"/>
<protein>
    <submittedName>
        <fullName evidence="2">Uncharacterized protein</fullName>
    </submittedName>
</protein>
<keyword evidence="1" id="KW-1133">Transmembrane helix</keyword>
<reference evidence="2 3" key="1">
    <citation type="submission" date="2016-10" db="EMBL/GenBank/DDBJ databases">
        <authorList>
            <person name="de Groot N.N."/>
        </authorList>
    </citation>
    <scope>NUCLEOTIDE SEQUENCE [LARGE SCALE GENOMIC DNA]</scope>
    <source>
        <strain evidence="2 3">CGMCC 4.3143</strain>
    </source>
</reference>
<dbReference type="RefSeq" id="WP_176921545.1">
    <property type="nucleotide sequence ID" value="NZ_FNBE01000021.1"/>
</dbReference>
<dbReference type="EMBL" id="FNBE01000021">
    <property type="protein sequence ID" value="SDH37039.1"/>
    <property type="molecule type" value="Genomic_DNA"/>
</dbReference>
<keyword evidence="1" id="KW-0472">Membrane</keyword>
<name>A0A1G8BVG7_PSEOR</name>
<evidence type="ECO:0000313" key="2">
    <source>
        <dbReference type="EMBL" id="SDH37039.1"/>
    </source>
</evidence>
<sequence>MTRVVADLWDAFELWLTQLAFPVQVALAIVVLLPACWLVAGLADRVAGLVVEAFRRDR</sequence>
<proteinExistence type="predicted"/>
<evidence type="ECO:0000256" key="1">
    <source>
        <dbReference type="SAM" id="Phobius"/>
    </source>
</evidence>
<dbReference type="Proteomes" id="UP000198967">
    <property type="component" value="Unassembled WGS sequence"/>
</dbReference>
<dbReference type="AlphaFoldDB" id="A0A1G8BVG7"/>